<evidence type="ECO:0000313" key="2">
    <source>
        <dbReference type="EMBL" id="GEL11024.1"/>
    </source>
</evidence>
<dbReference type="SUPFAM" id="SSF54909">
    <property type="entry name" value="Dimeric alpha+beta barrel"/>
    <property type="match status" value="1"/>
</dbReference>
<evidence type="ECO:0000313" key="7">
    <source>
        <dbReference type="Proteomes" id="UP000321579"/>
    </source>
</evidence>
<reference evidence="3" key="2">
    <citation type="submission" date="2016-03" db="EMBL/GenBank/DDBJ databases">
        <authorList>
            <person name="Ploux O."/>
        </authorList>
    </citation>
    <scope>NUCLEOTIDE SEQUENCE</scope>
    <source>
        <strain evidence="3">NBRC 105008</strain>
    </source>
</reference>
<dbReference type="EMBL" id="LVEO01000029">
    <property type="protein sequence ID" value="OCB68844.1"/>
    <property type="molecule type" value="Genomic_DNA"/>
</dbReference>
<name>A0A1B9DGK6_9FLAO</name>
<comment type="caution">
    <text evidence="3">The sequence shown here is derived from an EMBL/GenBank/DDBJ whole genome shotgun (WGS) entry which is preliminary data.</text>
</comment>
<reference evidence="2 7" key="4">
    <citation type="submission" date="2019-07" db="EMBL/GenBank/DDBJ databases">
        <title>Whole genome shotgun sequence of Flavobacterium glycines NBRC 105008.</title>
        <authorList>
            <person name="Hosoyama A."/>
            <person name="Uohara A."/>
            <person name="Ohji S."/>
            <person name="Ichikawa N."/>
        </authorList>
    </citation>
    <scope>NUCLEOTIDE SEQUENCE [LARGE SCALE GENOMIC DNA]</scope>
    <source>
        <strain evidence="2 7">NBRC 105008</strain>
    </source>
</reference>
<dbReference type="STRING" id="551990.SAMN05192550_1897"/>
<keyword evidence="6" id="KW-1185">Reference proteome</keyword>
<feature type="domain" description="ABM" evidence="1">
    <location>
        <begin position="2"/>
        <end position="92"/>
    </location>
</feature>
<sequence length="98" mass="11272">MILEIATFDIKEQSQTAFTAAFQEAKLVVSKSKGFLGLECQHCIETPTKFVVLIHWETLEDHTIGFRESDLFVQWRALLSPHFQNPPVAEHFEIITKI</sequence>
<dbReference type="InterPro" id="IPR011008">
    <property type="entry name" value="Dimeric_a/b-barrel"/>
</dbReference>
<evidence type="ECO:0000313" key="4">
    <source>
        <dbReference type="EMBL" id="SDJ31952.1"/>
    </source>
</evidence>
<dbReference type="AlphaFoldDB" id="A0A1B9DGK6"/>
<accession>A0A1B9DGK6</accession>
<dbReference type="Proteomes" id="UP000093226">
    <property type="component" value="Unassembled WGS sequence"/>
</dbReference>
<evidence type="ECO:0000313" key="3">
    <source>
        <dbReference type="EMBL" id="OCB68844.1"/>
    </source>
</evidence>
<dbReference type="InterPro" id="IPR007138">
    <property type="entry name" value="ABM_dom"/>
</dbReference>
<keyword evidence="3" id="KW-0503">Monooxygenase</keyword>
<protein>
    <submittedName>
        <fullName evidence="3">Antibiotic biosynthesis monooxygenase</fullName>
    </submittedName>
    <submittedName>
        <fullName evidence="4">Heme-degrading monooxygenase HmoA</fullName>
    </submittedName>
</protein>
<gene>
    <name evidence="3" type="ORF">FBGL_14755</name>
    <name evidence="2" type="ORF">FGL01_17630</name>
    <name evidence="4" type="ORF">SAMN05192550_1897</name>
</gene>
<dbReference type="Gene3D" id="3.30.70.100">
    <property type="match status" value="1"/>
</dbReference>
<dbReference type="GO" id="GO:0004497">
    <property type="term" value="F:monooxygenase activity"/>
    <property type="evidence" value="ECO:0007669"/>
    <property type="project" value="UniProtKB-KW"/>
</dbReference>
<dbReference type="OrthoDB" id="9798157at2"/>
<evidence type="ECO:0000313" key="6">
    <source>
        <dbReference type="Proteomes" id="UP000182367"/>
    </source>
</evidence>
<reference evidence="4 6" key="3">
    <citation type="submission" date="2016-10" db="EMBL/GenBank/DDBJ databases">
        <authorList>
            <person name="Varghese N."/>
            <person name="Submissions S."/>
        </authorList>
    </citation>
    <scope>NUCLEOTIDE SEQUENCE [LARGE SCALE GENOMIC DNA]</scope>
    <source>
        <strain evidence="4 6">Gm-149</strain>
    </source>
</reference>
<dbReference type="EMBL" id="BJVF01000002">
    <property type="protein sequence ID" value="GEL11024.1"/>
    <property type="molecule type" value="Genomic_DNA"/>
</dbReference>
<proteinExistence type="predicted"/>
<evidence type="ECO:0000313" key="5">
    <source>
        <dbReference type="Proteomes" id="UP000093226"/>
    </source>
</evidence>
<dbReference type="Proteomes" id="UP000321579">
    <property type="component" value="Unassembled WGS sequence"/>
</dbReference>
<dbReference type="RefSeq" id="WP_066329742.1">
    <property type="nucleotide sequence ID" value="NZ_BJVF01000002.1"/>
</dbReference>
<evidence type="ECO:0000259" key="1">
    <source>
        <dbReference type="PROSITE" id="PS51725"/>
    </source>
</evidence>
<dbReference type="Proteomes" id="UP000182367">
    <property type="component" value="Unassembled WGS sequence"/>
</dbReference>
<dbReference type="EMBL" id="FNEO01000002">
    <property type="protein sequence ID" value="SDJ31952.1"/>
    <property type="molecule type" value="Genomic_DNA"/>
</dbReference>
<organism evidence="3 5">
    <name type="scientific">Flavobacterium glycines</name>
    <dbReference type="NCBI Taxonomy" id="551990"/>
    <lineage>
        <taxon>Bacteria</taxon>
        <taxon>Pseudomonadati</taxon>
        <taxon>Bacteroidota</taxon>
        <taxon>Flavobacteriia</taxon>
        <taxon>Flavobacteriales</taxon>
        <taxon>Flavobacteriaceae</taxon>
        <taxon>Flavobacterium</taxon>
    </lineage>
</organism>
<dbReference type="Pfam" id="PF03992">
    <property type="entry name" value="ABM"/>
    <property type="match status" value="1"/>
</dbReference>
<dbReference type="PROSITE" id="PS51725">
    <property type="entry name" value="ABM"/>
    <property type="match status" value="1"/>
</dbReference>
<reference evidence="5" key="1">
    <citation type="submission" date="2016-03" db="EMBL/GenBank/DDBJ databases">
        <title>Draft genome sequence of Paenibacillus glacialis DSM 22343.</title>
        <authorList>
            <person name="Shin S.-K."/>
            <person name="Yi H."/>
        </authorList>
    </citation>
    <scope>NUCLEOTIDE SEQUENCE [LARGE SCALE GENOMIC DNA]</scope>
    <source>
        <strain evidence="5">NBRC 105008</strain>
    </source>
</reference>
<keyword evidence="3" id="KW-0560">Oxidoreductase</keyword>